<organism evidence="2 3">
    <name type="scientific">Athelia psychrophila</name>
    <dbReference type="NCBI Taxonomy" id="1759441"/>
    <lineage>
        <taxon>Eukaryota</taxon>
        <taxon>Fungi</taxon>
        <taxon>Dikarya</taxon>
        <taxon>Basidiomycota</taxon>
        <taxon>Agaricomycotina</taxon>
        <taxon>Agaricomycetes</taxon>
        <taxon>Agaricomycetidae</taxon>
        <taxon>Atheliales</taxon>
        <taxon>Atheliaceae</taxon>
        <taxon>Athelia</taxon>
    </lineage>
</organism>
<evidence type="ECO:0000313" key="3">
    <source>
        <dbReference type="Proteomes" id="UP000076532"/>
    </source>
</evidence>
<dbReference type="PANTHER" id="PTHR33096">
    <property type="entry name" value="CXC2 DOMAIN-CONTAINING PROTEIN"/>
    <property type="match status" value="1"/>
</dbReference>
<dbReference type="STRING" id="436010.A0A166EBM3"/>
<evidence type="ECO:0000256" key="1">
    <source>
        <dbReference type="SAM" id="MobiDB-lite"/>
    </source>
</evidence>
<accession>A0A166EBM3</accession>
<keyword evidence="3" id="KW-1185">Reference proteome</keyword>
<reference evidence="2 3" key="1">
    <citation type="journal article" date="2016" name="Mol. Biol. Evol.">
        <title>Comparative Genomics of Early-Diverging Mushroom-Forming Fungi Provides Insights into the Origins of Lignocellulose Decay Capabilities.</title>
        <authorList>
            <person name="Nagy L.G."/>
            <person name="Riley R."/>
            <person name="Tritt A."/>
            <person name="Adam C."/>
            <person name="Daum C."/>
            <person name="Floudas D."/>
            <person name="Sun H."/>
            <person name="Yadav J.S."/>
            <person name="Pangilinan J."/>
            <person name="Larsson K.H."/>
            <person name="Matsuura K."/>
            <person name="Barry K."/>
            <person name="Labutti K."/>
            <person name="Kuo R."/>
            <person name="Ohm R.A."/>
            <person name="Bhattacharya S.S."/>
            <person name="Shirouzu T."/>
            <person name="Yoshinaga Y."/>
            <person name="Martin F.M."/>
            <person name="Grigoriev I.V."/>
            <person name="Hibbett D.S."/>
        </authorList>
    </citation>
    <scope>NUCLEOTIDE SEQUENCE [LARGE SCALE GENOMIC DNA]</scope>
    <source>
        <strain evidence="2 3">CBS 109695</strain>
    </source>
</reference>
<sequence length="413" mass="47082">MTERLHVNVLISLWREYKVLAAPMDFPTALTSKSWQYRPLEAGESANVSLVSVGFLGCAPLFPEKAISLDTLELYHRLRRRHGQLSIQTMARTLCDLHDITYKTSYRDQFSIAFDAYLCILRHVKARMDDVLGRNTPHWRAKNACPPCNYRLESEEPLIPRAMHVMDGGFSAKRTANAGLVDQQKFYSMYHLSREYVDIFKDEVKKRKPPEPAADEEVRVEAGDDGGDPTDNIKDLTPCAETWKASAAANKKGAFEIYEITGHFPVACRHGLVEAFCEIVRTGEQAKYPLAIAAFILEVFGPDVLLAFNITCSFEVTIGNSALLGARVKEARMDFVVNAFHGWAHNRLCQLQYHPLYRKGLGLEDLETLEHIFSSSNAVARTVRHATQFHWMQAMDLHYRQWDEEKYQELSTY</sequence>
<dbReference type="Proteomes" id="UP000076532">
    <property type="component" value="Unassembled WGS sequence"/>
</dbReference>
<dbReference type="OrthoDB" id="2505969at2759"/>
<evidence type="ECO:0000313" key="2">
    <source>
        <dbReference type="EMBL" id="KZP15597.1"/>
    </source>
</evidence>
<proteinExistence type="predicted"/>
<name>A0A166EBM3_9AGAM</name>
<gene>
    <name evidence="2" type="ORF">FIBSPDRAFT_912427</name>
</gene>
<feature type="region of interest" description="Disordered" evidence="1">
    <location>
        <begin position="207"/>
        <end position="231"/>
    </location>
</feature>
<dbReference type="PANTHER" id="PTHR33096:SF1">
    <property type="entry name" value="CXC1-LIKE CYSTEINE CLUSTER ASSOCIATED WITH KDZ TRANSPOSASES DOMAIN-CONTAINING PROTEIN"/>
    <property type="match status" value="1"/>
</dbReference>
<protein>
    <recommendedName>
        <fullName evidence="4">CxC2-like cysteine cluster KDZ transposase-associated domain-containing protein</fullName>
    </recommendedName>
</protein>
<dbReference type="InterPro" id="IPR040521">
    <property type="entry name" value="KDZ"/>
</dbReference>
<evidence type="ECO:0008006" key="4">
    <source>
        <dbReference type="Google" id="ProtNLM"/>
    </source>
</evidence>
<dbReference type="AlphaFoldDB" id="A0A166EBM3"/>
<dbReference type="EMBL" id="KV417602">
    <property type="protein sequence ID" value="KZP15597.1"/>
    <property type="molecule type" value="Genomic_DNA"/>
</dbReference>
<dbReference type="Pfam" id="PF18758">
    <property type="entry name" value="KDZ"/>
    <property type="match status" value="1"/>
</dbReference>